<evidence type="ECO:0000313" key="1">
    <source>
        <dbReference type="EMBL" id="GAA2485021.1"/>
    </source>
</evidence>
<keyword evidence="2" id="KW-1185">Reference proteome</keyword>
<evidence type="ECO:0000313" key="2">
    <source>
        <dbReference type="Proteomes" id="UP001501721"/>
    </source>
</evidence>
<sequence length="272" mass="29922">MCVSSSEAAFSGTVLYCGRQRHPEHGLIHVVGYQNTVVNLADGPNAMLLHLPTRRLGPEQFLAVGGDGDVLGRMVDAVTASEAVRGGIDWMGAEDEPVVRVFEHDVYTVLLADDPTLIPTALHRVPWKRRPRIEPELLLFYAEHFPAHAVALCCFDNADARRARPLLLWYPPNDPDQLVVPALDSHSGGAPELDAVVPVDHWVLFSSDEAGDEWGAAVEYPRRMRHGLRGFLPDRVVGRYYGGGETLGNGDFGIGHRELLAGELDRIERRGP</sequence>
<proteinExistence type="predicted"/>
<dbReference type="RefSeq" id="WP_346077351.1">
    <property type="nucleotide sequence ID" value="NZ_BAAATL010000013.1"/>
</dbReference>
<name>A0ABP5YPW0_9ACTN</name>
<protein>
    <submittedName>
        <fullName evidence="1">Uncharacterized protein</fullName>
    </submittedName>
</protein>
<accession>A0ABP5YPW0</accession>
<gene>
    <name evidence="1" type="ORF">GCM10010422_33230</name>
</gene>
<dbReference type="EMBL" id="BAAATL010000013">
    <property type="protein sequence ID" value="GAA2485021.1"/>
    <property type="molecule type" value="Genomic_DNA"/>
</dbReference>
<comment type="caution">
    <text evidence="1">The sequence shown here is derived from an EMBL/GenBank/DDBJ whole genome shotgun (WGS) entry which is preliminary data.</text>
</comment>
<dbReference type="Proteomes" id="UP001501721">
    <property type="component" value="Unassembled WGS sequence"/>
</dbReference>
<organism evidence="1 2">
    <name type="scientific">Streptomyces graminearus</name>
    <dbReference type="NCBI Taxonomy" id="284030"/>
    <lineage>
        <taxon>Bacteria</taxon>
        <taxon>Bacillati</taxon>
        <taxon>Actinomycetota</taxon>
        <taxon>Actinomycetes</taxon>
        <taxon>Kitasatosporales</taxon>
        <taxon>Streptomycetaceae</taxon>
        <taxon>Streptomyces</taxon>
    </lineage>
</organism>
<reference evidence="2" key="1">
    <citation type="journal article" date="2019" name="Int. J. Syst. Evol. Microbiol.">
        <title>The Global Catalogue of Microorganisms (GCM) 10K type strain sequencing project: providing services to taxonomists for standard genome sequencing and annotation.</title>
        <authorList>
            <consortium name="The Broad Institute Genomics Platform"/>
            <consortium name="The Broad Institute Genome Sequencing Center for Infectious Disease"/>
            <person name="Wu L."/>
            <person name="Ma J."/>
        </authorList>
    </citation>
    <scope>NUCLEOTIDE SEQUENCE [LARGE SCALE GENOMIC DNA]</scope>
    <source>
        <strain evidence="2">JCM 6923</strain>
    </source>
</reference>